<gene>
    <name evidence="1" type="ORF">OXIME_000698</name>
</gene>
<organism evidence="1 2">
    <name type="scientific">Oxyplasma meridianum</name>
    <dbReference type="NCBI Taxonomy" id="3073602"/>
    <lineage>
        <taxon>Archaea</taxon>
        <taxon>Methanobacteriati</taxon>
        <taxon>Thermoplasmatota</taxon>
        <taxon>Thermoplasmata</taxon>
        <taxon>Thermoplasmatales</taxon>
        <taxon>Thermoplasmataceae</taxon>
        <taxon>Oxyplasma</taxon>
    </lineage>
</organism>
<dbReference type="GeneID" id="95967429"/>
<reference evidence="1 2" key="1">
    <citation type="submission" date="2023-09" db="EMBL/GenBank/DDBJ databases">
        <authorList>
            <person name="Golyshina O.V."/>
            <person name="Lunev E.A."/>
            <person name="Bargiela R."/>
            <person name="Gaines M.C."/>
            <person name="Daum B."/>
            <person name="Bale N.J."/>
            <person name="Koenen M."/>
            <person name="Sinninghe Damst J.S."/>
            <person name="Yakimov M."/>
            <person name="Golyshin P.N."/>
        </authorList>
    </citation>
    <scope>NUCLEOTIDE SEQUENCE [LARGE SCALE GENOMIC DNA]</scope>
    <source>
        <strain evidence="1 2">M1</strain>
    </source>
</reference>
<sequence>MKRLLVLSVLFLLVAGPALSYAQTPQHPAGNITPFSYPTVEITINKTTSFNLSLEYVCLVRNISNHTFFYSAVLRMGKWNVNTNGDNISYSSTLYMRPEIPGKLLTAGNRNPGHSQKPLTVHMQVNITKSSSVPLMNTSNQSVNSTMKITYYLKFNTEIPGSGYVVIAQGIAENGKFHLFNLVPHNNEWAKINHDFDHGLIFSNETTNNTFAEFWWMNSYQLNGKQQNLSSNFTIGNKKESLIFFRYNYTDGIRTVFQDPYFTIYGLNIFSYPILKQDLEKAYNFIIIHLEELIAGSAIGSALIGMTYASYRRRRI</sequence>
<keyword evidence="2" id="KW-1185">Reference proteome</keyword>
<dbReference type="Proteomes" id="UP001451606">
    <property type="component" value="Chromosome"/>
</dbReference>
<evidence type="ECO:0000313" key="1">
    <source>
        <dbReference type="EMBL" id="WYY00142.1"/>
    </source>
</evidence>
<dbReference type="EMBL" id="CP133772">
    <property type="protein sequence ID" value="WYY00142.1"/>
    <property type="molecule type" value="Genomic_DNA"/>
</dbReference>
<protein>
    <submittedName>
        <fullName evidence="1">Uncharacterized protein</fullName>
    </submittedName>
</protein>
<name>A0AAX4NH70_9ARCH</name>
<proteinExistence type="predicted"/>
<evidence type="ECO:0000313" key="2">
    <source>
        <dbReference type="Proteomes" id="UP001451606"/>
    </source>
</evidence>
<dbReference type="RefSeq" id="WP_393972094.1">
    <property type="nucleotide sequence ID" value="NZ_CP133772.1"/>
</dbReference>
<dbReference type="KEGG" id="omr:OXIME_000698"/>
<accession>A0AAX4NH70</accession>
<dbReference type="AlphaFoldDB" id="A0AAX4NH70"/>